<dbReference type="Gene3D" id="1.20.58.2190">
    <property type="match status" value="1"/>
</dbReference>
<dbReference type="SUPFAM" id="SSF143503">
    <property type="entry name" value="PUG domain-like"/>
    <property type="match status" value="1"/>
</dbReference>
<dbReference type="SMART" id="SM00580">
    <property type="entry name" value="PUG"/>
    <property type="match status" value="1"/>
</dbReference>
<keyword evidence="4" id="KW-0175">Coiled coil</keyword>
<proteinExistence type="predicted"/>
<dbReference type="InterPro" id="IPR036339">
    <property type="entry name" value="PUB-like_dom_sf"/>
</dbReference>
<evidence type="ECO:0000256" key="1">
    <source>
        <dbReference type="ARBA" id="ARBA00022448"/>
    </source>
</evidence>
<dbReference type="Gene3D" id="3.40.30.10">
    <property type="entry name" value="Glutaredoxin"/>
    <property type="match status" value="1"/>
</dbReference>
<keyword evidence="1" id="KW-0813">Transport</keyword>
<feature type="compositionally biased region" description="Polar residues" evidence="5">
    <location>
        <begin position="736"/>
        <end position="750"/>
    </location>
</feature>
<evidence type="ECO:0000256" key="2">
    <source>
        <dbReference type="ARBA" id="ARBA00022982"/>
    </source>
</evidence>
<feature type="coiled-coil region" evidence="4">
    <location>
        <begin position="590"/>
        <end position="630"/>
    </location>
</feature>
<evidence type="ECO:0000313" key="7">
    <source>
        <dbReference type="EMBL" id="KAK1742481.1"/>
    </source>
</evidence>
<feature type="compositionally biased region" description="Acidic residues" evidence="5">
    <location>
        <begin position="769"/>
        <end position="806"/>
    </location>
</feature>
<reference evidence="7" key="1">
    <citation type="submission" date="2023-06" db="EMBL/GenBank/DDBJ databases">
        <title>Survivors Of The Sea: Transcriptome response of Skeletonema marinoi to long-term dormancy.</title>
        <authorList>
            <person name="Pinder M.I.M."/>
            <person name="Kourtchenko O."/>
            <person name="Robertson E.K."/>
            <person name="Larsson T."/>
            <person name="Maumus F."/>
            <person name="Osuna-Cruz C.M."/>
            <person name="Vancaester E."/>
            <person name="Stenow R."/>
            <person name="Vandepoele K."/>
            <person name="Ploug H."/>
            <person name="Bruchert V."/>
            <person name="Godhe A."/>
            <person name="Topel M."/>
        </authorList>
    </citation>
    <scope>NUCLEOTIDE SEQUENCE</scope>
    <source>
        <strain evidence="7">R05AC</strain>
    </source>
</reference>
<evidence type="ECO:0000256" key="5">
    <source>
        <dbReference type="SAM" id="MobiDB-lite"/>
    </source>
</evidence>
<evidence type="ECO:0000313" key="8">
    <source>
        <dbReference type="Proteomes" id="UP001224775"/>
    </source>
</evidence>
<dbReference type="InterPro" id="IPR013766">
    <property type="entry name" value="Thioredoxin_domain"/>
</dbReference>
<dbReference type="InterPro" id="IPR017937">
    <property type="entry name" value="Thioredoxin_CS"/>
</dbReference>
<dbReference type="PANTHER" id="PTHR45663:SF11">
    <property type="entry name" value="GEO12009P1"/>
    <property type="match status" value="1"/>
</dbReference>
<comment type="caution">
    <text evidence="7">The sequence shown here is derived from an EMBL/GenBank/DDBJ whole genome shotgun (WGS) entry which is preliminary data.</text>
</comment>
<dbReference type="CDD" id="cd02956">
    <property type="entry name" value="ybbN"/>
    <property type="match status" value="1"/>
</dbReference>
<keyword evidence="3" id="KW-1015">Disulfide bond</keyword>
<keyword evidence="2" id="KW-0249">Electron transport</keyword>
<gene>
    <name evidence="7" type="ORF">QTG54_007046</name>
</gene>
<dbReference type="GO" id="GO:0015035">
    <property type="term" value="F:protein-disulfide reductase activity"/>
    <property type="evidence" value="ECO:0007669"/>
    <property type="project" value="TreeGrafter"/>
</dbReference>
<evidence type="ECO:0000259" key="6">
    <source>
        <dbReference type="PROSITE" id="PS51352"/>
    </source>
</evidence>
<protein>
    <submittedName>
        <fullName evidence="7">Thioredoxin domain-containing protein</fullName>
    </submittedName>
</protein>
<dbReference type="SUPFAM" id="SSF52833">
    <property type="entry name" value="Thioredoxin-like"/>
    <property type="match status" value="1"/>
</dbReference>
<feature type="domain" description="Thioredoxin" evidence="6">
    <location>
        <begin position="312"/>
        <end position="432"/>
    </location>
</feature>
<evidence type="ECO:0000256" key="3">
    <source>
        <dbReference type="ARBA" id="ARBA00023157"/>
    </source>
</evidence>
<dbReference type="GO" id="GO:0005737">
    <property type="term" value="C:cytoplasm"/>
    <property type="evidence" value="ECO:0007669"/>
    <property type="project" value="TreeGrafter"/>
</dbReference>
<feature type="region of interest" description="Disordered" evidence="5">
    <location>
        <begin position="729"/>
        <end position="806"/>
    </location>
</feature>
<dbReference type="InterPro" id="IPR018997">
    <property type="entry name" value="PUB_domain"/>
</dbReference>
<sequence>MKSISVLTIGSAIQAAGASSSFHRRDGRLFAAGKHPAGWGTRTNTSTQQYRKSRTALVLFPRGGDVESAVVAEEEDVATQDVSTTEEESLDDRVSAAMKRLGLEVEEELTVEDSTPASDNADNCEGGVCAMPDVDADPATNTESITEEEVTQQEDIVAEEAVTEAVTQEDIDKIAENISTEMNVPKDIVLAAIYSTFNNDQINEEAARSIVDAEVSAIANVAEDCEEVQHLVSEGFDMFFARRSLAFSGMDIDNARAILVADAEDEEAEVQAQQQAVAAAEAEAAAMEEPKMKTVTVDYPTNFDPVAPAPKPQEQKPPPPAKKEDVVFECTVEDLQKLVIESPVPVLLDIYADWCGPCKQLTPALEQIVINAGGALRLCKVNTDQQRQISGALEVKALPTIFGMKNGKILNSFQGMPRDEQMLRNFLMGLLVPGETFNPPVTAEEKANYHQLSTKLLKVAAASSFSFSARERLQGRVAKLLDELVADIGGDTGMAVADDSARVLRSLMSNVIRDPFEEKFRRVNLANKVIAEKVAKYSSCVSILKSVGFVADGESALVVGKGKRVANVSPINVARDCIDKWVDQNRYNIAASARKRKDEVERIRLAAEAEEAAKNQVDEEEDESEEEEVDPNLCIIKYRIEGKKKLHSVDMDGDDTLATLLEKLELDDGVSVQFTCAAKRLIVKSADEGKMSKTLKELRLMPTASIVIKIGEGQSSGVSKGSLAERNLAKKKKTGSHSMHSIGLYSQNDGNKAETFESGGVLYDHVLSDDEEEEEDATAENVEEEDGDDDADENSSSDEEVDQDDE</sequence>
<dbReference type="PROSITE" id="PS00194">
    <property type="entry name" value="THIOREDOXIN_1"/>
    <property type="match status" value="1"/>
</dbReference>
<dbReference type="PANTHER" id="PTHR45663">
    <property type="entry name" value="GEO12009P1"/>
    <property type="match status" value="1"/>
</dbReference>
<dbReference type="InterPro" id="IPR036249">
    <property type="entry name" value="Thioredoxin-like_sf"/>
</dbReference>
<dbReference type="PROSITE" id="PS51352">
    <property type="entry name" value="THIOREDOXIN_2"/>
    <property type="match status" value="1"/>
</dbReference>
<dbReference type="Pfam" id="PF09409">
    <property type="entry name" value="PUB"/>
    <property type="match status" value="1"/>
</dbReference>
<name>A0AAD9DCG6_9STRA</name>
<dbReference type="CDD" id="cd09212">
    <property type="entry name" value="PUB"/>
    <property type="match status" value="1"/>
</dbReference>
<dbReference type="Proteomes" id="UP001224775">
    <property type="component" value="Unassembled WGS sequence"/>
</dbReference>
<dbReference type="AlphaFoldDB" id="A0AAD9DCG6"/>
<dbReference type="EMBL" id="JATAAI010000011">
    <property type="protein sequence ID" value="KAK1742481.1"/>
    <property type="molecule type" value="Genomic_DNA"/>
</dbReference>
<keyword evidence="8" id="KW-1185">Reference proteome</keyword>
<evidence type="ECO:0000256" key="4">
    <source>
        <dbReference type="SAM" id="Coils"/>
    </source>
</evidence>
<accession>A0AAD9DCG6</accession>
<organism evidence="7 8">
    <name type="scientific">Skeletonema marinoi</name>
    <dbReference type="NCBI Taxonomy" id="267567"/>
    <lineage>
        <taxon>Eukaryota</taxon>
        <taxon>Sar</taxon>
        <taxon>Stramenopiles</taxon>
        <taxon>Ochrophyta</taxon>
        <taxon>Bacillariophyta</taxon>
        <taxon>Coscinodiscophyceae</taxon>
        <taxon>Thalassiosirophycidae</taxon>
        <taxon>Thalassiosirales</taxon>
        <taxon>Skeletonemataceae</taxon>
        <taxon>Skeletonema</taxon>
        <taxon>Skeletonema marinoi-dohrnii complex</taxon>
    </lineage>
</organism>
<dbReference type="Pfam" id="PF00085">
    <property type="entry name" value="Thioredoxin"/>
    <property type="match status" value="1"/>
</dbReference>